<evidence type="ECO:0000313" key="1">
    <source>
        <dbReference type="EMBL" id="KCW81325.1"/>
    </source>
</evidence>
<name>A0A059CTR2_EUCGR</name>
<dbReference type="EMBL" id="KK198755">
    <property type="protein sequence ID" value="KCW81325.1"/>
    <property type="molecule type" value="Genomic_DNA"/>
</dbReference>
<dbReference type="InParanoid" id="A0A059CTR2"/>
<gene>
    <name evidence="1" type="ORF">EUGRSUZ_C02710</name>
</gene>
<accession>A0A059CTR2</accession>
<sequence length="68" mass="7994">MTSFYQKLLKSRTSYVSFLCMPHDTFKSSHIVCLWTMILLRPIVLVIKVQKVINYHPSQEDFNTKSLS</sequence>
<reference evidence="1" key="1">
    <citation type="submission" date="2013-07" db="EMBL/GenBank/DDBJ databases">
        <title>The genome of Eucalyptus grandis.</title>
        <authorList>
            <person name="Schmutz J."/>
            <person name="Hayes R."/>
            <person name="Myburg A."/>
            <person name="Tuskan G."/>
            <person name="Grattapaglia D."/>
            <person name="Rokhsar D.S."/>
        </authorList>
    </citation>
    <scope>NUCLEOTIDE SEQUENCE</scope>
    <source>
        <tissue evidence="1">Leaf extractions</tissue>
    </source>
</reference>
<organism evidence="1">
    <name type="scientific">Eucalyptus grandis</name>
    <name type="common">Flooded gum</name>
    <dbReference type="NCBI Taxonomy" id="71139"/>
    <lineage>
        <taxon>Eukaryota</taxon>
        <taxon>Viridiplantae</taxon>
        <taxon>Streptophyta</taxon>
        <taxon>Embryophyta</taxon>
        <taxon>Tracheophyta</taxon>
        <taxon>Spermatophyta</taxon>
        <taxon>Magnoliopsida</taxon>
        <taxon>eudicotyledons</taxon>
        <taxon>Gunneridae</taxon>
        <taxon>Pentapetalae</taxon>
        <taxon>rosids</taxon>
        <taxon>malvids</taxon>
        <taxon>Myrtales</taxon>
        <taxon>Myrtaceae</taxon>
        <taxon>Myrtoideae</taxon>
        <taxon>Eucalypteae</taxon>
        <taxon>Eucalyptus</taxon>
    </lineage>
</organism>
<dbReference type="Gramene" id="KCW81325">
    <property type="protein sequence ID" value="KCW81325"/>
    <property type="gene ID" value="EUGRSUZ_C02710"/>
</dbReference>
<protein>
    <submittedName>
        <fullName evidence="1">Uncharacterized protein</fullName>
    </submittedName>
</protein>
<dbReference type="AlphaFoldDB" id="A0A059CTR2"/>
<proteinExistence type="predicted"/>